<dbReference type="PANTHER" id="PTHR33571">
    <property type="entry name" value="SSL8005 PROTEIN"/>
    <property type="match status" value="1"/>
</dbReference>
<evidence type="ECO:0000256" key="2">
    <source>
        <dbReference type="ARBA" id="ARBA00022679"/>
    </source>
</evidence>
<dbReference type="RefSeq" id="WP_023952298.1">
    <property type="nucleotide sequence ID" value="NZ_AYSV01000105.1"/>
</dbReference>
<keyword evidence="7" id="KW-0460">Magnesium</keyword>
<feature type="domain" description="Polymerase beta nucleotidyltransferase" evidence="8">
    <location>
        <begin position="18"/>
        <end position="94"/>
    </location>
</feature>
<dbReference type="GO" id="GO:0046872">
    <property type="term" value="F:metal ion binding"/>
    <property type="evidence" value="ECO:0007669"/>
    <property type="project" value="UniProtKB-KW"/>
</dbReference>
<evidence type="ECO:0000259" key="8">
    <source>
        <dbReference type="Pfam" id="PF18765"/>
    </source>
</evidence>
<dbReference type="InterPro" id="IPR052038">
    <property type="entry name" value="Type-VII_TA_antitoxin"/>
</dbReference>
<organism evidence="9 10">
    <name type="scientific">Pelistega indica</name>
    <dbReference type="NCBI Taxonomy" id="1414851"/>
    <lineage>
        <taxon>Bacteria</taxon>
        <taxon>Pseudomonadati</taxon>
        <taxon>Pseudomonadota</taxon>
        <taxon>Betaproteobacteria</taxon>
        <taxon>Burkholderiales</taxon>
        <taxon>Alcaligenaceae</taxon>
        <taxon>Pelistega</taxon>
    </lineage>
</organism>
<dbReference type="Proteomes" id="UP000018766">
    <property type="component" value="Unassembled WGS sequence"/>
</dbReference>
<evidence type="ECO:0000256" key="6">
    <source>
        <dbReference type="ARBA" id="ARBA00022840"/>
    </source>
</evidence>
<protein>
    <submittedName>
        <fullName evidence="9">Nucleotidyltransferase</fullName>
    </submittedName>
</protein>
<comment type="caution">
    <text evidence="9">The sequence shown here is derived from an EMBL/GenBank/DDBJ whole genome shotgun (WGS) entry which is preliminary data.</text>
</comment>
<keyword evidence="6" id="KW-0067">ATP-binding</keyword>
<evidence type="ECO:0000256" key="4">
    <source>
        <dbReference type="ARBA" id="ARBA00022723"/>
    </source>
</evidence>
<evidence type="ECO:0000256" key="3">
    <source>
        <dbReference type="ARBA" id="ARBA00022695"/>
    </source>
</evidence>
<dbReference type="CDD" id="cd05403">
    <property type="entry name" value="NT_KNTase_like"/>
    <property type="match status" value="1"/>
</dbReference>
<dbReference type="PATRIC" id="fig|1414851.3.peg.2117"/>
<evidence type="ECO:0000313" key="9">
    <source>
        <dbReference type="EMBL" id="ETD68492.1"/>
    </source>
</evidence>
<sequence>MRPSEVFYANRDAIREMFLKNHPRLSNLRVFGSVARGEDREDSDIDFLVSAKPNASVFELGGLYSDLEEYFGHKFDLVEEQSIPEKFKPEIFKEAFQV</sequence>
<dbReference type="InterPro" id="IPR043519">
    <property type="entry name" value="NT_sf"/>
</dbReference>
<keyword evidence="2 9" id="KW-0808">Transferase</keyword>
<gene>
    <name evidence="9" type="ORF">V757_10135</name>
</gene>
<dbReference type="Pfam" id="PF18765">
    <property type="entry name" value="Polbeta"/>
    <property type="match status" value="1"/>
</dbReference>
<dbReference type="EMBL" id="AYSV01000105">
    <property type="protein sequence ID" value="ETD68492.1"/>
    <property type="molecule type" value="Genomic_DNA"/>
</dbReference>
<dbReference type="SUPFAM" id="SSF81301">
    <property type="entry name" value="Nucleotidyltransferase"/>
    <property type="match status" value="1"/>
</dbReference>
<evidence type="ECO:0000256" key="1">
    <source>
        <dbReference type="ARBA" id="ARBA00001946"/>
    </source>
</evidence>
<dbReference type="Gene3D" id="3.30.460.10">
    <property type="entry name" value="Beta Polymerase, domain 2"/>
    <property type="match status" value="1"/>
</dbReference>
<dbReference type="PANTHER" id="PTHR33571:SF12">
    <property type="entry name" value="BSL3053 PROTEIN"/>
    <property type="match status" value="1"/>
</dbReference>
<keyword evidence="5" id="KW-0547">Nucleotide-binding</keyword>
<accession>V8FYK1</accession>
<evidence type="ECO:0000256" key="5">
    <source>
        <dbReference type="ARBA" id="ARBA00022741"/>
    </source>
</evidence>
<keyword evidence="3" id="KW-0548">Nucleotidyltransferase</keyword>
<dbReference type="InterPro" id="IPR041633">
    <property type="entry name" value="Polbeta"/>
</dbReference>
<keyword evidence="10" id="KW-1185">Reference proteome</keyword>
<dbReference type="GO" id="GO:0005524">
    <property type="term" value="F:ATP binding"/>
    <property type="evidence" value="ECO:0007669"/>
    <property type="project" value="UniProtKB-KW"/>
</dbReference>
<evidence type="ECO:0000256" key="7">
    <source>
        <dbReference type="ARBA" id="ARBA00022842"/>
    </source>
</evidence>
<dbReference type="AlphaFoldDB" id="V8FYK1"/>
<dbReference type="GO" id="GO:0016779">
    <property type="term" value="F:nucleotidyltransferase activity"/>
    <property type="evidence" value="ECO:0007669"/>
    <property type="project" value="UniProtKB-KW"/>
</dbReference>
<comment type="cofactor">
    <cofactor evidence="1">
        <name>Mg(2+)</name>
        <dbReference type="ChEBI" id="CHEBI:18420"/>
    </cofactor>
</comment>
<proteinExistence type="predicted"/>
<keyword evidence="4" id="KW-0479">Metal-binding</keyword>
<reference evidence="9 10" key="1">
    <citation type="submission" date="2013-11" db="EMBL/GenBank/DDBJ databases">
        <title>Genomic analysis of Pelistega sp. HM-7.</title>
        <authorList>
            <person name="Kumbhare S.V."/>
            <person name="Shetty S.A."/>
            <person name="Sharma O."/>
            <person name="Dhotre D.P."/>
        </authorList>
    </citation>
    <scope>NUCLEOTIDE SEQUENCE [LARGE SCALE GENOMIC DNA]</scope>
    <source>
        <strain evidence="9 10">HM-7</strain>
    </source>
</reference>
<evidence type="ECO:0000313" key="10">
    <source>
        <dbReference type="Proteomes" id="UP000018766"/>
    </source>
</evidence>
<dbReference type="OrthoDB" id="561385at2"/>
<name>V8FYK1_9BURK</name>